<keyword evidence="4 8" id="KW-1133">Transmembrane helix</keyword>
<dbReference type="InterPro" id="IPR007060">
    <property type="entry name" value="FtsL/DivIC"/>
</dbReference>
<gene>
    <name evidence="9" type="ORF">SAMN02745165_01124</name>
</gene>
<dbReference type="PANTHER" id="PTHR37485">
    <property type="entry name" value="CELL DIVISION PROTEIN FTSB"/>
    <property type="match status" value="1"/>
</dbReference>
<keyword evidence="3 8" id="KW-0812">Transmembrane</keyword>
<feature type="coiled-coil region" evidence="7">
    <location>
        <begin position="40"/>
        <end position="81"/>
    </location>
</feature>
<organism evidence="9 10">
    <name type="scientific">Malonomonas rubra DSM 5091</name>
    <dbReference type="NCBI Taxonomy" id="1122189"/>
    <lineage>
        <taxon>Bacteria</taxon>
        <taxon>Pseudomonadati</taxon>
        <taxon>Thermodesulfobacteriota</taxon>
        <taxon>Desulfuromonadia</taxon>
        <taxon>Desulfuromonadales</taxon>
        <taxon>Geopsychrobacteraceae</taxon>
        <taxon>Malonomonas</taxon>
    </lineage>
</organism>
<protein>
    <submittedName>
        <fullName evidence="9">Cell division protein FtsB</fullName>
    </submittedName>
</protein>
<reference evidence="9 10" key="1">
    <citation type="submission" date="2016-11" db="EMBL/GenBank/DDBJ databases">
        <authorList>
            <person name="Jaros S."/>
            <person name="Januszkiewicz K."/>
            <person name="Wedrychowicz H."/>
        </authorList>
    </citation>
    <scope>NUCLEOTIDE SEQUENCE [LARGE SCALE GENOMIC DNA]</scope>
    <source>
        <strain evidence="9 10">DSM 5091</strain>
    </source>
</reference>
<evidence type="ECO:0000313" key="9">
    <source>
        <dbReference type="EMBL" id="SHI91615.1"/>
    </source>
</evidence>
<proteinExistence type="predicted"/>
<keyword evidence="10" id="KW-1185">Reference proteome</keyword>
<keyword evidence="5 8" id="KW-0472">Membrane</keyword>
<evidence type="ECO:0000256" key="3">
    <source>
        <dbReference type="ARBA" id="ARBA00022692"/>
    </source>
</evidence>
<dbReference type="GO" id="GO:0043093">
    <property type="term" value="P:FtsZ-dependent cytokinesis"/>
    <property type="evidence" value="ECO:0007669"/>
    <property type="project" value="TreeGrafter"/>
</dbReference>
<dbReference type="OrthoDB" id="5520945at2"/>
<dbReference type="InterPro" id="IPR023081">
    <property type="entry name" value="Cell_div_FtsB"/>
</dbReference>
<dbReference type="PANTHER" id="PTHR37485:SF1">
    <property type="entry name" value="CELL DIVISION PROTEIN FTSB"/>
    <property type="match status" value="1"/>
</dbReference>
<keyword evidence="2 9" id="KW-0132">Cell division</keyword>
<accession>A0A1M6F1S7</accession>
<keyword evidence="7" id="KW-0175">Coiled coil</keyword>
<dbReference type="Proteomes" id="UP000184171">
    <property type="component" value="Unassembled WGS sequence"/>
</dbReference>
<feature type="transmembrane region" description="Helical" evidence="8">
    <location>
        <begin position="15"/>
        <end position="32"/>
    </location>
</feature>
<evidence type="ECO:0000256" key="5">
    <source>
        <dbReference type="ARBA" id="ARBA00023136"/>
    </source>
</evidence>
<dbReference type="GO" id="GO:0030428">
    <property type="term" value="C:cell septum"/>
    <property type="evidence" value="ECO:0007669"/>
    <property type="project" value="TreeGrafter"/>
</dbReference>
<evidence type="ECO:0000256" key="4">
    <source>
        <dbReference type="ARBA" id="ARBA00022989"/>
    </source>
</evidence>
<keyword evidence="6" id="KW-0131">Cell cycle</keyword>
<dbReference type="EMBL" id="FQZT01000003">
    <property type="protein sequence ID" value="SHI91615.1"/>
    <property type="molecule type" value="Genomic_DNA"/>
</dbReference>
<dbReference type="RefSeq" id="WP_084091779.1">
    <property type="nucleotide sequence ID" value="NZ_FQZT01000003.1"/>
</dbReference>
<evidence type="ECO:0000256" key="8">
    <source>
        <dbReference type="SAM" id="Phobius"/>
    </source>
</evidence>
<dbReference type="STRING" id="1122189.SAMN02745165_01124"/>
<evidence type="ECO:0000256" key="6">
    <source>
        <dbReference type="ARBA" id="ARBA00023306"/>
    </source>
</evidence>
<dbReference type="AlphaFoldDB" id="A0A1M6F1S7"/>
<evidence type="ECO:0000313" key="10">
    <source>
        <dbReference type="Proteomes" id="UP000184171"/>
    </source>
</evidence>
<keyword evidence="1" id="KW-1003">Cell membrane</keyword>
<sequence length="103" mass="12039">MAPARESAATGKNLITIWLLVIILVMLGYAVFGDRGVLRIIKAEKQKEELQTRLTALQQEQQQLRDEIERLQHDKDYWEQLAREKLGMVREGELIYHLPPKEK</sequence>
<evidence type="ECO:0000256" key="7">
    <source>
        <dbReference type="SAM" id="Coils"/>
    </source>
</evidence>
<dbReference type="Pfam" id="PF04977">
    <property type="entry name" value="DivIC"/>
    <property type="match status" value="1"/>
</dbReference>
<name>A0A1M6F1S7_MALRU</name>
<evidence type="ECO:0000256" key="2">
    <source>
        <dbReference type="ARBA" id="ARBA00022618"/>
    </source>
</evidence>
<evidence type="ECO:0000256" key="1">
    <source>
        <dbReference type="ARBA" id="ARBA00022475"/>
    </source>
</evidence>